<dbReference type="Proteomes" id="UP000789759">
    <property type="component" value="Unassembled WGS sequence"/>
</dbReference>
<evidence type="ECO:0000313" key="1">
    <source>
        <dbReference type="EMBL" id="CAG8507055.1"/>
    </source>
</evidence>
<comment type="caution">
    <text evidence="1">The sequence shown here is derived from an EMBL/GenBank/DDBJ whole genome shotgun (WGS) entry which is preliminary data.</text>
</comment>
<reference evidence="1" key="1">
    <citation type="submission" date="2021-06" db="EMBL/GenBank/DDBJ databases">
        <authorList>
            <person name="Kallberg Y."/>
            <person name="Tangrot J."/>
            <person name="Rosling A."/>
        </authorList>
    </citation>
    <scope>NUCLEOTIDE SEQUENCE</scope>
    <source>
        <strain evidence="1">FL966</strain>
    </source>
</reference>
<proteinExistence type="predicted"/>
<gene>
    <name evidence="1" type="ORF">CPELLU_LOCUS2731</name>
</gene>
<organism evidence="1 2">
    <name type="scientific">Cetraspora pellucida</name>
    <dbReference type="NCBI Taxonomy" id="1433469"/>
    <lineage>
        <taxon>Eukaryota</taxon>
        <taxon>Fungi</taxon>
        <taxon>Fungi incertae sedis</taxon>
        <taxon>Mucoromycota</taxon>
        <taxon>Glomeromycotina</taxon>
        <taxon>Glomeromycetes</taxon>
        <taxon>Diversisporales</taxon>
        <taxon>Gigasporaceae</taxon>
        <taxon>Cetraspora</taxon>
    </lineage>
</organism>
<keyword evidence="2" id="KW-1185">Reference proteome</keyword>
<dbReference type="EMBL" id="CAJVQA010001223">
    <property type="protein sequence ID" value="CAG8507055.1"/>
    <property type="molecule type" value="Genomic_DNA"/>
</dbReference>
<accession>A0A9N9F3X6</accession>
<protein>
    <submittedName>
        <fullName evidence="1">17202_t:CDS:1</fullName>
    </submittedName>
</protein>
<dbReference type="AlphaFoldDB" id="A0A9N9F3X6"/>
<evidence type="ECO:0000313" key="2">
    <source>
        <dbReference type="Proteomes" id="UP000789759"/>
    </source>
</evidence>
<name>A0A9N9F3X6_9GLOM</name>
<sequence length="46" mass="5348">MLLDLQTINFGKNYISRHSPYSRQLSSNIKIKTIASKDALRRIDQL</sequence>